<evidence type="ECO:0000313" key="2">
    <source>
        <dbReference type="EMBL" id="QDT12717.1"/>
    </source>
</evidence>
<gene>
    <name evidence="2" type="ORF">K239x_47290</name>
</gene>
<reference evidence="2 3" key="1">
    <citation type="submission" date="2019-02" db="EMBL/GenBank/DDBJ databases">
        <title>Deep-cultivation of Planctomycetes and their phenomic and genomic characterization uncovers novel biology.</title>
        <authorList>
            <person name="Wiegand S."/>
            <person name="Jogler M."/>
            <person name="Boedeker C."/>
            <person name="Pinto D."/>
            <person name="Vollmers J."/>
            <person name="Rivas-Marin E."/>
            <person name="Kohn T."/>
            <person name="Peeters S.H."/>
            <person name="Heuer A."/>
            <person name="Rast P."/>
            <person name="Oberbeckmann S."/>
            <person name="Bunk B."/>
            <person name="Jeske O."/>
            <person name="Meyerdierks A."/>
            <person name="Storesund J.E."/>
            <person name="Kallscheuer N."/>
            <person name="Luecker S."/>
            <person name="Lage O.M."/>
            <person name="Pohl T."/>
            <person name="Merkel B.J."/>
            <person name="Hornburger P."/>
            <person name="Mueller R.-W."/>
            <person name="Bruemmer F."/>
            <person name="Labrenz M."/>
            <person name="Spormann A.M."/>
            <person name="Op den Camp H."/>
            <person name="Overmann J."/>
            <person name="Amann R."/>
            <person name="Jetten M.S.M."/>
            <person name="Mascher T."/>
            <person name="Medema M.H."/>
            <person name="Devos D.P."/>
            <person name="Kaster A.-K."/>
            <person name="Ovreas L."/>
            <person name="Rohde M."/>
            <person name="Galperin M.Y."/>
            <person name="Jogler C."/>
        </authorList>
    </citation>
    <scope>NUCLEOTIDE SEQUENCE [LARGE SCALE GENOMIC DNA]</scope>
    <source>
        <strain evidence="2 3">K23_9</strain>
    </source>
</reference>
<dbReference type="Pfam" id="PF03306">
    <property type="entry name" value="AAL_decarboxy"/>
    <property type="match status" value="1"/>
</dbReference>
<protein>
    <submittedName>
        <fullName evidence="2">Alpha-acetolactate decarboxylase</fullName>
    </submittedName>
</protein>
<feature type="signal peptide" evidence="1">
    <location>
        <begin position="1"/>
        <end position="27"/>
    </location>
</feature>
<dbReference type="EMBL" id="CP036526">
    <property type="protein sequence ID" value="QDT12717.1"/>
    <property type="molecule type" value="Genomic_DNA"/>
</dbReference>
<keyword evidence="3" id="KW-1185">Reference proteome</keyword>
<accession>A0A517P017</accession>
<keyword evidence="1" id="KW-0732">Signal</keyword>
<dbReference type="AlphaFoldDB" id="A0A517P017"/>
<dbReference type="Proteomes" id="UP000319817">
    <property type="component" value="Chromosome"/>
</dbReference>
<organism evidence="2 3">
    <name type="scientific">Stieleria marina</name>
    <dbReference type="NCBI Taxonomy" id="1930275"/>
    <lineage>
        <taxon>Bacteria</taxon>
        <taxon>Pseudomonadati</taxon>
        <taxon>Planctomycetota</taxon>
        <taxon>Planctomycetia</taxon>
        <taxon>Pirellulales</taxon>
        <taxon>Pirellulaceae</taxon>
        <taxon>Stieleria</taxon>
    </lineage>
</organism>
<proteinExistence type="predicted"/>
<dbReference type="GO" id="GO:0045151">
    <property type="term" value="P:acetoin biosynthetic process"/>
    <property type="evidence" value="ECO:0007669"/>
    <property type="project" value="InterPro"/>
</dbReference>
<feature type="chain" id="PRO_5021826777" evidence="1">
    <location>
        <begin position="28"/>
        <end position="258"/>
    </location>
</feature>
<dbReference type="InterPro" id="IPR005128">
    <property type="entry name" value="Acetolactate_a_deCO2ase"/>
</dbReference>
<dbReference type="OrthoDB" id="278774at2"/>
<evidence type="ECO:0000313" key="3">
    <source>
        <dbReference type="Proteomes" id="UP000319817"/>
    </source>
</evidence>
<name>A0A517P017_9BACT</name>
<sequence length="258" mass="27666" precursor="true">MRSHMNLLARSALPIAILGGLFATAFADKPWDGSVVQHGTMHEAIGKKQDHGRVQLSELTKQPHFYGVAALEGLAGEVTIRDGQVTMTGVDSEGQLAVLPDADGRRKATMLVGAYVPAWTRRSVPNHIGPRDFDKFVADSASAAGLNTDKPFLFSVEGKFTDVRLHVIHGACPIHARMQKIDLPKEQQPFESNLATVTGSLVGVYAKDAVGKLTHPATSTHVHLLFKDEKTGLLLTGHIEKVGLAAGAKLMLPKQSDG</sequence>
<dbReference type="GO" id="GO:0047605">
    <property type="term" value="F:acetolactate decarboxylase activity"/>
    <property type="evidence" value="ECO:0007669"/>
    <property type="project" value="InterPro"/>
</dbReference>
<dbReference type="SUPFAM" id="SSF117856">
    <property type="entry name" value="AF0104/ALDC/Ptd012-like"/>
    <property type="match status" value="1"/>
</dbReference>
<dbReference type="UniPathway" id="UPA00626">
    <property type="reaction ID" value="UER00678"/>
</dbReference>
<dbReference type="RefSeq" id="WP_145420570.1">
    <property type="nucleotide sequence ID" value="NZ_CP036526.1"/>
</dbReference>
<dbReference type="Gene3D" id="3.30.1330.80">
    <property type="entry name" value="Hypothetical protein, similar to alpha- acetolactate decarboxylase, domain 2"/>
    <property type="match status" value="2"/>
</dbReference>
<evidence type="ECO:0000256" key="1">
    <source>
        <dbReference type="SAM" id="SignalP"/>
    </source>
</evidence>